<dbReference type="OrthoDB" id="107372at2759"/>
<name>A0A9P4TWP3_9PEZI</name>
<evidence type="ECO:0000256" key="2">
    <source>
        <dbReference type="ARBA" id="ARBA00004443"/>
    </source>
</evidence>
<dbReference type="EMBL" id="MU007057">
    <property type="protein sequence ID" value="KAF2427861.1"/>
    <property type="molecule type" value="Genomic_DNA"/>
</dbReference>
<keyword evidence="7 8" id="KW-0472">Membrane</keyword>
<reference evidence="10" key="1">
    <citation type="journal article" date="2020" name="Stud. Mycol.">
        <title>101 Dothideomycetes genomes: a test case for predicting lifestyles and emergence of pathogens.</title>
        <authorList>
            <person name="Haridas S."/>
            <person name="Albert R."/>
            <person name="Binder M."/>
            <person name="Bloem J."/>
            <person name="Labutti K."/>
            <person name="Salamov A."/>
            <person name="Andreopoulos B."/>
            <person name="Baker S."/>
            <person name="Barry K."/>
            <person name="Bills G."/>
            <person name="Bluhm B."/>
            <person name="Cannon C."/>
            <person name="Castanera R."/>
            <person name="Culley D."/>
            <person name="Daum C."/>
            <person name="Ezra D."/>
            <person name="Gonzalez J."/>
            <person name="Henrissat B."/>
            <person name="Kuo A."/>
            <person name="Liang C."/>
            <person name="Lipzen A."/>
            <person name="Lutzoni F."/>
            <person name="Magnuson J."/>
            <person name="Mondo S."/>
            <person name="Nolan M."/>
            <person name="Ohm R."/>
            <person name="Pangilinan J."/>
            <person name="Park H.-J."/>
            <person name="Ramirez L."/>
            <person name="Alfaro M."/>
            <person name="Sun H."/>
            <person name="Tritt A."/>
            <person name="Yoshinaga Y."/>
            <person name="Zwiers L.-H."/>
            <person name="Turgeon B."/>
            <person name="Goodwin S."/>
            <person name="Spatafora J."/>
            <person name="Crous P."/>
            <person name="Grigoriev I."/>
        </authorList>
    </citation>
    <scope>NUCLEOTIDE SEQUENCE</scope>
    <source>
        <strain evidence="10">CBS 130266</strain>
    </source>
</reference>
<organism evidence="10 11">
    <name type="scientific">Tothia fuscella</name>
    <dbReference type="NCBI Taxonomy" id="1048955"/>
    <lineage>
        <taxon>Eukaryota</taxon>
        <taxon>Fungi</taxon>
        <taxon>Dikarya</taxon>
        <taxon>Ascomycota</taxon>
        <taxon>Pezizomycotina</taxon>
        <taxon>Dothideomycetes</taxon>
        <taxon>Pleosporomycetidae</taxon>
        <taxon>Venturiales</taxon>
        <taxon>Cylindrosympodiaceae</taxon>
        <taxon>Tothia</taxon>
    </lineage>
</organism>
<feature type="region of interest" description="Disordered" evidence="9">
    <location>
        <begin position="328"/>
        <end position="363"/>
    </location>
</feature>
<evidence type="ECO:0000313" key="11">
    <source>
        <dbReference type="Proteomes" id="UP000800235"/>
    </source>
</evidence>
<comment type="similarity">
    <text evidence="3 8">Belongs to the ATP25 family.</text>
</comment>
<keyword evidence="4 8" id="KW-0999">Mitochondrion inner membrane</keyword>
<accession>A0A9P4TWP3</accession>
<comment type="function">
    <text evidence="8">Mitochondrial mRNA stabilization factor.</text>
</comment>
<comment type="caution">
    <text evidence="10">The sequence shown here is derived from an EMBL/GenBank/DDBJ whole genome shotgun (WGS) entry which is preliminary data.</text>
</comment>
<evidence type="ECO:0000256" key="6">
    <source>
        <dbReference type="ARBA" id="ARBA00023128"/>
    </source>
</evidence>
<evidence type="ECO:0000256" key="8">
    <source>
        <dbReference type="RuleBase" id="RU367062"/>
    </source>
</evidence>
<evidence type="ECO:0000256" key="3">
    <source>
        <dbReference type="ARBA" id="ARBA00010787"/>
    </source>
</evidence>
<evidence type="ECO:0000256" key="5">
    <source>
        <dbReference type="ARBA" id="ARBA00022946"/>
    </source>
</evidence>
<gene>
    <name evidence="10" type="ORF">EJ08DRAFT_333633</name>
</gene>
<dbReference type="AlphaFoldDB" id="A0A9P4TWP3"/>
<dbReference type="PANTHER" id="PTHR28087">
    <property type="entry name" value="ATPASE SYNTHESIS PROTEIN 25, MITOCHONDRIAL"/>
    <property type="match status" value="1"/>
</dbReference>
<dbReference type="InterPro" id="IPR040152">
    <property type="entry name" value="Atp25"/>
</dbReference>
<dbReference type="GO" id="GO:0005743">
    <property type="term" value="C:mitochondrial inner membrane"/>
    <property type="evidence" value="ECO:0007669"/>
    <property type="project" value="UniProtKB-SubCell"/>
</dbReference>
<keyword evidence="5 8" id="KW-0809">Transit peptide</keyword>
<proteinExistence type="inferred from homology"/>
<feature type="region of interest" description="Disordered" evidence="9">
    <location>
        <begin position="56"/>
        <end position="83"/>
    </location>
</feature>
<dbReference type="Proteomes" id="UP000800235">
    <property type="component" value="Unassembled WGS sequence"/>
</dbReference>
<dbReference type="InterPro" id="IPR043519">
    <property type="entry name" value="NT_sf"/>
</dbReference>
<dbReference type="Gene3D" id="3.30.460.10">
    <property type="entry name" value="Beta Polymerase, domain 2"/>
    <property type="match status" value="1"/>
</dbReference>
<comment type="subcellular location">
    <subcellularLocation>
        <location evidence="2 8">Mitochondrion inner membrane</location>
        <topology evidence="2 8">Peripheral membrane protein</topology>
        <orientation evidence="2 8">Matrix side</orientation>
    </subcellularLocation>
</comment>
<dbReference type="GO" id="GO:0048255">
    <property type="term" value="P:mRNA stabilization"/>
    <property type="evidence" value="ECO:0007669"/>
    <property type="project" value="TreeGrafter"/>
</dbReference>
<feature type="compositionally biased region" description="Basic and acidic residues" evidence="9">
    <location>
        <begin position="328"/>
        <end position="344"/>
    </location>
</feature>
<dbReference type="PANTHER" id="PTHR28087:SF1">
    <property type="entry name" value="ATPASE SYNTHESIS PROTEIN 25, MITOCHONDRIAL"/>
    <property type="match status" value="1"/>
</dbReference>
<keyword evidence="11" id="KW-1185">Reference proteome</keyword>
<protein>
    <recommendedName>
        <fullName evidence="8">ATPase synthesis protein 25</fullName>
    </recommendedName>
</protein>
<evidence type="ECO:0000256" key="4">
    <source>
        <dbReference type="ARBA" id="ARBA00022792"/>
    </source>
</evidence>
<evidence type="ECO:0000256" key="9">
    <source>
        <dbReference type="SAM" id="MobiDB-lite"/>
    </source>
</evidence>
<evidence type="ECO:0000313" key="10">
    <source>
        <dbReference type="EMBL" id="KAF2427861.1"/>
    </source>
</evidence>
<evidence type="ECO:0000256" key="1">
    <source>
        <dbReference type="ARBA" id="ARBA00003470"/>
    </source>
</evidence>
<sequence>MALRRSLSPSSWTCHSCQSSLLRSFAPISGIQSPPRRRFSSIPPRRSEQLLSAHEKDLQNGDPLPESPFQWTEAPKSPKTPIETTTEYTPWYLQVQPKTTPININSPLANKHLIPSLPASSPPILSPLLQHLSTTIGLDTLSLLDLRSLDPPAALGSNLLMIVGTARSEKHLHVSADRFCRYLRSEYNMNPFADGLLGRNEFKLKVRRKNRRAKMMASVGVGGGGGKGSGLGTGGKEGEGMVDDGIRTGWVCVIAGKVDPAPAPAPTTLPGEVEEVKKPENIKGFVGFGEKSDKITLVVQMFTEEKRAETDLEGLWGRLLERSERMRLHREDEKGEAEALERRLGMSVETEDGVEGKGTDALEGYFAEMDLEGREERVSAR</sequence>
<dbReference type="GO" id="GO:0140053">
    <property type="term" value="P:mitochondrial gene expression"/>
    <property type="evidence" value="ECO:0007669"/>
    <property type="project" value="UniProtKB-UniRule"/>
</dbReference>
<evidence type="ECO:0000256" key="7">
    <source>
        <dbReference type="ARBA" id="ARBA00023136"/>
    </source>
</evidence>
<comment type="function">
    <text evidence="1">Probable mitochondrial mRNA stabilization factor.</text>
</comment>
<keyword evidence="6 8" id="KW-0496">Mitochondrion</keyword>